<dbReference type="EMBL" id="FOBB01000010">
    <property type="protein sequence ID" value="SEN39131.1"/>
    <property type="molecule type" value="Genomic_DNA"/>
</dbReference>
<feature type="transmembrane region" description="Helical" evidence="1">
    <location>
        <begin position="14"/>
        <end position="35"/>
    </location>
</feature>
<feature type="transmembrane region" description="Helical" evidence="1">
    <location>
        <begin position="41"/>
        <end position="64"/>
    </location>
</feature>
<evidence type="ECO:0000313" key="3">
    <source>
        <dbReference type="Proteomes" id="UP000198984"/>
    </source>
</evidence>
<keyword evidence="3" id="KW-1185">Reference proteome</keyword>
<dbReference type="STRING" id="573321.SAMN04488505_11040"/>
<proteinExistence type="predicted"/>
<keyword evidence="1" id="KW-0472">Membrane</keyword>
<protein>
    <submittedName>
        <fullName evidence="2">Uncharacterized protein</fullName>
    </submittedName>
</protein>
<evidence type="ECO:0000313" key="2">
    <source>
        <dbReference type="EMBL" id="SEN39131.1"/>
    </source>
</evidence>
<feature type="transmembrane region" description="Helical" evidence="1">
    <location>
        <begin position="84"/>
        <end position="103"/>
    </location>
</feature>
<evidence type="ECO:0000256" key="1">
    <source>
        <dbReference type="SAM" id="Phobius"/>
    </source>
</evidence>
<reference evidence="2 3" key="1">
    <citation type="submission" date="2016-10" db="EMBL/GenBank/DDBJ databases">
        <authorList>
            <person name="de Groot N.N."/>
        </authorList>
    </citation>
    <scope>NUCLEOTIDE SEQUENCE [LARGE SCALE GENOMIC DNA]</scope>
    <source>
        <strain evidence="2 3">DSM 21039</strain>
    </source>
</reference>
<accession>A0A1H8G4V4</accession>
<dbReference type="Proteomes" id="UP000198984">
    <property type="component" value="Unassembled WGS sequence"/>
</dbReference>
<gene>
    <name evidence="2" type="ORF">SAMN04488505_11040</name>
</gene>
<organism evidence="2 3">
    <name type="scientific">Chitinophaga rupis</name>
    <dbReference type="NCBI Taxonomy" id="573321"/>
    <lineage>
        <taxon>Bacteria</taxon>
        <taxon>Pseudomonadati</taxon>
        <taxon>Bacteroidota</taxon>
        <taxon>Chitinophagia</taxon>
        <taxon>Chitinophagales</taxon>
        <taxon>Chitinophagaceae</taxon>
        <taxon>Chitinophaga</taxon>
    </lineage>
</organism>
<sequence length="106" mass="12277">MNKDIKKWWESHRLLFNIYTIITGVLCMVLMKFFNSASVNFFMLPFGVFYLSCLNIVYTLFYVINYRHAVDNSSGLNARAFNKIVVCVVLANILLGIYCIVSITHH</sequence>
<keyword evidence="1" id="KW-0812">Transmembrane</keyword>
<name>A0A1H8G4V4_9BACT</name>
<keyword evidence="1" id="KW-1133">Transmembrane helix</keyword>
<dbReference type="AlphaFoldDB" id="A0A1H8G4V4"/>